<feature type="compositionally biased region" description="Low complexity" evidence="1">
    <location>
        <begin position="72"/>
        <end position="95"/>
    </location>
</feature>
<reference evidence="2 3" key="1">
    <citation type="journal article" date="2019" name="Genome Biol. Evol.">
        <title>Whole-Genome Sequencing of the Giant Devil Catfish, Bagarius yarrelli.</title>
        <authorList>
            <person name="Jiang W."/>
            <person name="Lv Y."/>
            <person name="Cheng L."/>
            <person name="Yang K."/>
            <person name="Chao B."/>
            <person name="Wang X."/>
            <person name="Li Y."/>
            <person name="Pan X."/>
            <person name="You X."/>
            <person name="Zhang Y."/>
            <person name="Yang J."/>
            <person name="Li J."/>
            <person name="Zhang X."/>
            <person name="Liu S."/>
            <person name="Sun C."/>
            <person name="Yang J."/>
            <person name="Shi Q."/>
        </authorList>
    </citation>
    <scope>NUCLEOTIDE SEQUENCE [LARGE SCALE GENOMIC DNA]</scope>
    <source>
        <strain evidence="2">JWS20170419001</strain>
        <tissue evidence="2">Muscle</tissue>
    </source>
</reference>
<feature type="region of interest" description="Disordered" evidence="1">
    <location>
        <begin position="26"/>
        <end position="58"/>
    </location>
</feature>
<name>A0A556V135_BAGYA</name>
<evidence type="ECO:0000313" key="3">
    <source>
        <dbReference type="Proteomes" id="UP000319801"/>
    </source>
</evidence>
<comment type="caution">
    <text evidence="2">The sequence shown here is derived from an EMBL/GenBank/DDBJ whole genome shotgun (WGS) entry which is preliminary data.</text>
</comment>
<dbReference type="Proteomes" id="UP000319801">
    <property type="component" value="Unassembled WGS sequence"/>
</dbReference>
<accession>A0A556V135</accession>
<dbReference type="AlphaFoldDB" id="A0A556V135"/>
<protein>
    <submittedName>
        <fullName evidence="2">Uncharacterized protein</fullName>
    </submittedName>
</protein>
<feature type="region of interest" description="Disordered" evidence="1">
    <location>
        <begin position="71"/>
        <end position="150"/>
    </location>
</feature>
<gene>
    <name evidence="2" type="ORF">Baya_11779</name>
</gene>
<evidence type="ECO:0000313" key="2">
    <source>
        <dbReference type="EMBL" id="TSR27744.1"/>
    </source>
</evidence>
<proteinExistence type="predicted"/>
<feature type="compositionally biased region" description="Polar residues" evidence="1">
    <location>
        <begin position="129"/>
        <end position="150"/>
    </location>
</feature>
<feature type="compositionally biased region" description="Polar residues" evidence="1">
    <location>
        <begin position="96"/>
        <end position="122"/>
    </location>
</feature>
<keyword evidence="3" id="KW-1185">Reference proteome</keyword>
<organism evidence="2 3">
    <name type="scientific">Bagarius yarrelli</name>
    <name type="common">Goonch</name>
    <name type="synonym">Bagrus yarrelli</name>
    <dbReference type="NCBI Taxonomy" id="175774"/>
    <lineage>
        <taxon>Eukaryota</taxon>
        <taxon>Metazoa</taxon>
        <taxon>Chordata</taxon>
        <taxon>Craniata</taxon>
        <taxon>Vertebrata</taxon>
        <taxon>Euteleostomi</taxon>
        <taxon>Actinopterygii</taxon>
        <taxon>Neopterygii</taxon>
        <taxon>Teleostei</taxon>
        <taxon>Ostariophysi</taxon>
        <taxon>Siluriformes</taxon>
        <taxon>Sisoridae</taxon>
        <taxon>Sisorinae</taxon>
        <taxon>Bagarius</taxon>
    </lineage>
</organism>
<sequence>MRTLNSGKFNLKLKIRKFNNQQLISSSAHQQSVNQSSSASRHITINHPANQPTSQSVNQSIIVSKFIIRPRPTTNQPTSQSNQSSHQSSSDPTKPTNQPTNQSVSQSINHPTDQPTNHQSIINHPDRPANQSVSQSSSIIRPTNQPTNHQSSFEALGLCTLRTSVASGNQKRVWKFLPPSDSAAGCVELTVWQRGCWGMENANKDQEITDLSER</sequence>
<dbReference type="EMBL" id="VCAZ01000092">
    <property type="protein sequence ID" value="TSR27744.1"/>
    <property type="molecule type" value="Genomic_DNA"/>
</dbReference>
<evidence type="ECO:0000256" key="1">
    <source>
        <dbReference type="SAM" id="MobiDB-lite"/>
    </source>
</evidence>